<dbReference type="EMBL" id="WIAO01000042">
    <property type="protein sequence ID" value="MQM28397.1"/>
    <property type="molecule type" value="Genomic_DNA"/>
</dbReference>
<keyword evidence="2" id="KW-1185">Reference proteome</keyword>
<dbReference type="Pfam" id="PF09957">
    <property type="entry name" value="VapB_antitoxin"/>
    <property type="match status" value="1"/>
</dbReference>
<dbReference type="InterPro" id="IPR019239">
    <property type="entry name" value="VapB_antitoxin"/>
</dbReference>
<proteinExistence type="predicted"/>
<evidence type="ECO:0000313" key="1">
    <source>
        <dbReference type="EMBL" id="MQM28397.1"/>
    </source>
</evidence>
<reference evidence="1 2" key="1">
    <citation type="submission" date="2019-10" db="EMBL/GenBank/DDBJ databases">
        <title>Glycomyces albidus sp. nov., a novel actinomycete isolated from rhizosphere soil of wheat (Triticum aestivum L.).</title>
        <authorList>
            <person name="Qian L."/>
        </authorList>
    </citation>
    <scope>NUCLEOTIDE SEQUENCE [LARGE SCALE GENOMIC DNA]</scope>
    <source>
        <strain evidence="1 2">NEAU-7082</strain>
    </source>
</reference>
<evidence type="ECO:0000313" key="2">
    <source>
        <dbReference type="Proteomes" id="UP000477750"/>
    </source>
</evidence>
<dbReference type="Proteomes" id="UP000477750">
    <property type="component" value="Unassembled WGS sequence"/>
</dbReference>
<organism evidence="1 2">
    <name type="scientific">Glycomyces albidus</name>
    <dbReference type="NCBI Taxonomy" id="2656774"/>
    <lineage>
        <taxon>Bacteria</taxon>
        <taxon>Bacillati</taxon>
        <taxon>Actinomycetota</taxon>
        <taxon>Actinomycetes</taxon>
        <taxon>Glycomycetales</taxon>
        <taxon>Glycomycetaceae</taxon>
        <taxon>Glycomyces</taxon>
    </lineage>
</organism>
<gene>
    <name evidence="1" type="ORF">GFD30_22965</name>
</gene>
<comment type="caution">
    <text evidence="1">The sequence shown here is derived from an EMBL/GenBank/DDBJ whole genome shotgun (WGS) entry which is preliminary data.</text>
</comment>
<dbReference type="AlphaFoldDB" id="A0A6L5GFG1"/>
<sequence length="88" mass="10056">MRYQTAEAVMTKTLVDVDDELLAEVMERSGARTKKQAINEALEYYREAQRSGPQTAWNNLRRMAADGTLDLDEVERLSNLHKQGRATE</sequence>
<name>A0A6L5GFG1_9ACTN</name>
<protein>
    <submittedName>
        <fullName evidence="1">Type II toxin-antitoxin system VapB family antitoxin</fullName>
    </submittedName>
</protein>
<accession>A0A6L5GFG1</accession>